<feature type="transmembrane region" description="Helical" evidence="1">
    <location>
        <begin position="42"/>
        <end position="63"/>
    </location>
</feature>
<evidence type="ECO:0000313" key="3">
    <source>
        <dbReference type="Proteomes" id="UP000006833"/>
    </source>
</evidence>
<dbReference type="AlphaFoldDB" id="A8LL08"/>
<dbReference type="Proteomes" id="UP000006833">
    <property type="component" value="Chromosome"/>
</dbReference>
<dbReference type="EMBL" id="CP000830">
    <property type="protein sequence ID" value="ABV93372.1"/>
    <property type="molecule type" value="Genomic_DNA"/>
</dbReference>
<sequence>MMTQPPDLKPASTPERPKWFLPGMLALAFTLSFIGAEMLGPLGAILGIVLAVAAGWALTKWVFKSGDVG</sequence>
<keyword evidence="3" id="KW-1185">Reference proteome</keyword>
<keyword evidence="1" id="KW-0812">Transmembrane</keyword>
<organism evidence="2 3">
    <name type="scientific">Dinoroseobacter shibae (strain DSM 16493 / NCIMB 14021 / DFL 12)</name>
    <dbReference type="NCBI Taxonomy" id="398580"/>
    <lineage>
        <taxon>Bacteria</taxon>
        <taxon>Pseudomonadati</taxon>
        <taxon>Pseudomonadota</taxon>
        <taxon>Alphaproteobacteria</taxon>
        <taxon>Rhodobacterales</taxon>
        <taxon>Roseobacteraceae</taxon>
        <taxon>Dinoroseobacter</taxon>
    </lineage>
</organism>
<dbReference type="KEGG" id="dsh:Dshi_1630"/>
<reference evidence="3" key="1">
    <citation type="journal article" date="2010" name="ISME J.">
        <title>The complete genome sequence of the algal symbiont Dinoroseobacter shibae: a hitchhiker's guide to life in the sea.</title>
        <authorList>
            <person name="Wagner-Dobler I."/>
            <person name="Ballhausen B."/>
            <person name="Berger M."/>
            <person name="Brinkhoff T."/>
            <person name="Buchholz I."/>
            <person name="Bunk B."/>
            <person name="Cypionka H."/>
            <person name="Daniel R."/>
            <person name="Drepper T."/>
            <person name="Gerdts G."/>
            <person name="Hahnke S."/>
            <person name="Han C."/>
            <person name="Jahn D."/>
            <person name="Kalhoefer D."/>
            <person name="Kiss H."/>
            <person name="Klenk H.P."/>
            <person name="Kyrpides N."/>
            <person name="Liebl W."/>
            <person name="Liesegang H."/>
            <person name="Meincke L."/>
            <person name="Pati A."/>
            <person name="Petersen J."/>
            <person name="Piekarski T."/>
            <person name="Pommerenke C."/>
            <person name="Pradella S."/>
            <person name="Pukall R."/>
            <person name="Rabus R."/>
            <person name="Stackebrandt E."/>
            <person name="Thole S."/>
            <person name="Thompson L."/>
            <person name="Tielen P."/>
            <person name="Tomasch J."/>
            <person name="von Jan M."/>
            <person name="Wanphrut N."/>
            <person name="Wichels A."/>
            <person name="Zech H."/>
            <person name="Simon M."/>
        </authorList>
    </citation>
    <scope>NUCLEOTIDE SEQUENCE [LARGE SCALE GENOMIC DNA]</scope>
    <source>
        <strain evidence="3">DSM 16493 / NCIMB 14021 / DFL 12</strain>
    </source>
</reference>
<gene>
    <name evidence="2" type="ordered locus">Dshi_1630</name>
</gene>
<proteinExistence type="predicted"/>
<keyword evidence="1" id="KW-1133">Transmembrane helix</keyword>
<name>A8LL08_DINSH</name>
<dbReference type="HOGENOM" id="CLU_2769205_0_0_5"/>
<evidence type="ECO:0000313" key="2">
    <source>
        <dbReference type="EMBL" id="ABV93372.1"/>
    </source>
</evidence>
<feature type="transmembrane region" description="Helical" evidence="1">
    <location>
        <begin position="19"/>
        <end position="36"/>
    </location>
</feature>
<evidence type="ECO:0000256" key="1">
    <source>
        <dbReference type="SAM" id="Phobius"/>
    </source>
</evidence>
<keyword evidence="1" id="KW-0472">Membrane</keyword>
<accession>A8LL08</accession>
<protein>
    <submittedName>
        <fullName evidence="2">Uncharacterized protein</fullName>
    </submittedName>
</protein>
<dbReference type="STRING" id="398580.Dshi_1630"/>